<protein>
    <submittedName>
        <fullName evidence="1">Uncharacterized protein</fullName>
    </submittedName>
</protein>
<evidence type="ECO:0000313" key="1">
    <source>
        <dbReference type="EMBL" id="MFD2523879.1"/>
    </source>
</evidence>
<name>A0ABW5JEV3_9BACT</name>
<evidence type="ECO:0000313" key="2">
    <source>
        <dbReference type="Proteomes" id="UP001597510"/>
    </source>
</evidence>
<proteinExistence type="predicted"/>
<gene>
    <name evidence="1" type="ORF">ACFSR2_23460</name>
</gene>
<comment type="caution">
    <text evidence="1">The sequence shown here is derived from an EMBL/GenBank/DDBJ whole genome shotgun (WGS) entry which is preliminary data.</text>
</comment>
<dbReference type="RefSeq" id="WP_340234282.1">
    <property type="nucleotide sequence ID" value="NZ_JBBEWC010000001.1"/>
</dbReference>
<keyword evidence="2" id="KW-1185">Reference proteome</keyword>
<organism evidence="1 2">
    <name type="scientific">Emticicia soli</name>
    <dbReference type="NCBI Taxonomy" id="2027878"/>
    <lineage>
        <taxon>Bacteria</taxon>
        <taxon>Pseudomonadati</taxon>
        <taxon>Bacteroidota</taxon>
        <taxon>Cytophagia</taxon>
        <taxon>Cytophagales</taxon>
        <taxon>Leadbetterellaceae</taxon>
        <taxon>Emticicia</taxon>
    </lineage>
</organism>
<reference evidence="2" key="1">
    <citation type="journal article" date="2019" name="Int. J. Syst. Evol. Microbiol.">
        <title>The Global Catalogue of Microorganisms (GCM) 10K type strain sequencing project: providing services to taxonomists for standard genome sequencing and annotation.</title>
        <authorList>
            <consortium name="The Broad Institute Genomics Platform"/>
            <consortium name="The Broad Institute Genome Sequencing Center for Infectious Disease"/>
            <person name="Wu L."/>
            <person name="Ma J."/>
        </authorList>
    </citation>
    <scope>NUCLEOTIDE SEQUENCE [LARGE SCALE GENOMIC DNA]</scope>
    <source>
        <strain evidence="2">KCTC 52344</strain>
    </source>
</reference>
<dbReference type="Proteomes" id="UP001597510">
    <property type="component" value="Unassembled WGS sequence"/>
</dbReference>
<sequence length="62" mass="7043">MNTIQKKVKNVLLTNIYSVFFDKVNIASAIGQKSIRNSVVSYLKVMFWQPETLAISIINVLL</sequence>
<dbReference type="EMBL" id="JBHULC010000038">
    <property type="protein sequence ID" value="MFD2523879.1"/>
    <property type="molecule type" value="Genomic_DNA"/>
</dbReference>
<accession>A0ABW5JEV3</accession>